<protein>
    <submittedName>
        <fullName evidence="2">HK97 family phage portal protein</fullName>
    </submittedName>
</protein>
<accession>A0A562NC31</accession>
<dbReference type="Gene3D" id="3.30.1120.70">
    <property type="match status" value="1"/>
</dbReference>
<dbReference type="Gene3D" id="3.40.140.120">
    <property type="match status" value="1"/>
</dbReference>
<dbReference type="OrthoDB" id="7592047at2"/>
<gene>
    <name evidence="2" type="ORF">IQ24_03546</name>
</gene>
<dbReference type="AlphaFoldDB" id="A0A562NC31"/>
<evidence type="ECO:0000313" key="3">
    <source>
        <dbReference type="Proteomes" id="UP000316225"/>
    </source>
</evidence>
<name>A0A562NC31_9RHOB</name>
<proteinExistence type="predicted"/>
<dbReference type="Gene3D" id="1.20.1270.210">
    <property type="match status" value="1"/>
</dbReference>
<dbReference type="InterPro" id="IPR006944">
    <property type="entry name" value="Phage/GTA_portal"/>
</dbReference>
<dbReference type="EMBL" id="VLKU01000013">
    <property type="protein sequence ID" value="TWI29729.1"/>
    <property type="molecule type" value="Genomic_DNA"/>
</dbReference>
<organism evidence="2 3">
    <name type="scientific">Paracoccus sulfuroxidans</name>
    <dbReference type="NCBI Taxonomy" id="384678"/>
    <lineage>
        <taxon>Bacteria</taxon>
        <taxon>Pseudomonadati</taxon>
        <taxon>Pseudomonadota</taxon>
        <taxon>Alphaproteobacteria</taxon>
        <taxon>Rhodobacterales</taxon>
        <taxon>Paracoccaceae</taxon>
        <taxon>Paracoccus</taxon>
    </lineage>
</organism>
<reference evidence="2 3" key="1">
    <citation type="journal article" date="2015" name="Stand. Genomic Sci.">
        <title>Genomic Encyclopedia of Bacterial and Archaeal Type Strains, Phase III: the genomes of soil and plant-associated and newly described type strains.</title>
        <authorList>
            <person name="Whitman W.B."/>
            <person name="Woyke T."/>
            <person name="Klenk H.P."/>
            <person name="Zhou Y."/>
            <person name="Lilburn T.G."/>
            <person name="Beck B.J."/>
            <person name="De Vos P."/>
            <person name="Vandamme P."/>
            <person name="Eisen J.A."/>
            <person name="Garrity G."/>
            <person name="Hugenholtz P."/>
            <person name="Kyrpides N.C."/>
        </authorList>
    </citation>
    <scope>NUCLEOTIDE SEQUENCE [LARGE SCALE GENOMIC DNA]</scope>
    <source>
        <strain evidence="2 3">CGMCC 1.5364</strain>
    </source>
</reference>
<dbReference type="Proteomes" id="UP000316225">
    <property type="component" value="Unassembled WGS sequence"/>
</dbReference>
<dbReference type="Pfam" id="PF04860">
    <property type="entry name" value="Phage_portal"/>
    <property type="match status" value="1"/>
</dbReference>
<comment type="caution">
    <text evidence="2">The sequence shown here is derived from an EMBL/GenBank/DDBJ whole genome shotgun (WGS) entry which is preliminary data.</text>
</comment>
<feature type="region of interest" description="Disordered" evidence="1">
    <location>
        <begin position="388"/>
        <end position="419"/>
    </location>
</feature>
<sequence>MRVKDWLGSLLAPKVKAGPPTALSMRDPEGWSRDDIWSGEAVTAERALALSAVWGCVNLLAGTIGSLPLMVYRKNGEDRTVAADHPLYRVLHDSPNYDQTAVDFWEYMQTALELWGNAYARIERSGDKITGLIPINPMRIAVRRLTNGKIEYSWSEDGRSWRLTDEDVFHVRGFGGGPLQGMSTLYFGRQAFGHAVAAERASASTFKNGMRPSVVLRFKNWLKPDEREIAEKKLAEKLSGAGNAGRPIVLEGDTEVTPLTLKPEDAQLLETRKFSTQEICTIFGVPPHMIGFTEKSTSWGTGIEQQTLAFQKFTLRRRLKRIEQAIAKQLLTPAERARGISVEFNMEGLLRADSQSRARFYQTMTQIGAMTINEVRALENLGKVDGGDVPRIQMQNQPITEADNADQTERSDPVDQKPR</sequence>
<evidence type="ECO:0000313" key="2">
    <source>
        <dbReference type="EMBL" id="TWI29729.1"/>
    </source>
</evidence>
<dbReference type="InterPro" id="IPR006427">
    <property type="entry name" value="Portal_HK97"/>
</dbReference>
<feature type="compositionally biased region" description="Basic and acidic residues" evidence="1">
    <location>
        <begin position="407"/>
        <end position="419"/>
    </location>
</feature>
<evidence type="ECO:0000256" key="1">
    <source>
        <dbReference type="SAM" id="MobiDB-lite"/>
    </source>
</evidence>
<keyword evidence="3" id="KW-1185">Reference proteome</keyword>
<dbReference type="NCBIfam" id="TIGR01537">
    <property type="entry name" value="portal_HK97"/>
    <property type="match status" value="1"/>
</dbReference>